<dbReference type="PANTHER" id="PTHR42759:SF1">
    <property type="entry name" value="MAGNESIUM-CHELATASE SUBUNIT CHLD"/>
    <property type="match status" value="1"/>
</dbReference>
<evidence type="ECO:0008006" key="4">
    <source>
        <dbReference type="Google" id="ProtNLM"/>
    </source>
</evidence>
<reference evidence="3" key="1">
    <citation type="journal article" date="2020" name="mSystems">
        <title>Genome- and Community-Level Interaction Insights into Carbon Utilization and Element Cycling Functions of Hydrothermarchaeota in Hydrothermal Sediment.</title>
        <authorList>
            <person name="Zhou Z."/>
            <person name="Liu Y."/>
            <person name="Xu W."/>
            <person name="Pan J."/>
            <person name="Luo Z.H."/>
            <person name="Li M."/>
        </authorList>
    </citation>
    <scope>NUCLEOTIDE SEQUENCE [LARGE SCALE GENOMIC DNA]</scope>
    <source>
        <strain evidence="3">HyVt-233</strain>
    </source>
</reference>
<dbReference type="InterPro" id="IPR041628">
    <property type="entry name" value="ChlI/MoxR_AAA_lid"/>
</dbReference>
<dbReference type="Gene3D" id="1.10.8.80">
    <property type="entry name" value="Magnesium chelatase subunit I, C-Terminal domain"/>
    <property type="match status" value="1"/>
</dbReference>
<dbReference type="AlphaFoldDB" id="A0A7C0Y9E6"/>
<dbReference type="InterPro" id="IPR027417">
    <property type="entry name" value="P-loop_NTPase"/>
</dbReference>
<dbReference type="InterPro" id="IPR050764">
    <property type="entry name" value="CbbQ/NirQ/NorQ/GpvN"/>
</dbReference>
<dbReference type="Proteomes" id="UP000886289">
    <property type="component" value="Unassembled WGS sequence"/>
</dbReference>
<accession>A0A7C0Y9E6</accession>
<evidence type="ECO:0000313" key="3">
    <source>
        <dbReference type="EMBL" id="HDD43812.1"/>
    </source>
</evidence>
<dbReference type="PANTHER" id="PTHR42759">
    <property type="entry name" value="MOXR FAMILY PROTEIN"/>
    <property type="match status" value="1"/>
</dbReference>
<dbReference type="EMBL" id="DRBS01000117">
    <property type="protein sequence ID" value="HDD43812.1"/>
    <property type="molecule type" value="Genomic_DNA"/>
</dbReference>
<sequence>MENLEKVRSLYETIKDRFYFGDELLICQERYEPVALFGLITLILNGKELIFGGYGSGKTTSSERLSSLVKGLPLEFVQATTISGHPEQTEEKIKATLDLAALQKEGREVVRWRVVPFAPVVIIDEINRLPVGKQSMLLNEVERNIWNWRGETIIFKEKKAFFATINYQDLGTTRLIPPLLDRFDLAVETARLHPIRKRFVRRGIDDKVLSHRELSKKMLDFVLNHNKTEEAEKVVKYIEKVSEEFKKELEKRLKEEGISVKIPTREEMEEIREEIEHISVSDDVELFLDYLGQEVYCQKGLQKDFSRCGGCHYKNYICADIYSISHRAEQSLFRYAKAMAWINGEKEVTLEHLQAVFPYVLWHRASISDERIAKVRETEKETGDAFYALNEIIKDVKKRWEEHRDYQIEAYLALKSGDTKTVIDLAERIDHPFFKALKQGV</sequence>
<organism evidence="3">
    <name type="scientific">Desulfofervidus auxilii</name>
    <dbReference type="NCBI Taxonomy" id="1621989"/>
    <lineage>
        <taxon>Bacteria</taxon>
        <taxon>Pseudomonadati</taxon>
        <taxon>Thermodesulfobacteriota</taxon>
        <taxon>Candidatus Desulfofervidia</taxon>
        <taxon>Candidatus Desulfofervidales</taxon>
        <taxon>Candidatus Desulfofervidaceae</taxon>
        <taxon>Candidatus Desulfofervidus</taxon>
    </lineage>
</organism>
<evidence type="ECO:0000259" key="2">
    <source>
        <dbReference type="Pfam" id="PF17863"/>
    </source>
</evidence>
<feature type="domain" description="ATPase dynein-related AAA" evidence="1">
    <location>
        <begin position="49"/>
        <end position="183"/>
    </location>
</feature>
<dbReference type="Gene3D" id="3.40.50.300">
    <property type="entry name" value="P-loop containing nucleotide triphosphate hydrolases"/>
    <property type="match status" value="1"/>
</dbReference>
<comment type="caution">
    <text evidence="3">The sequence shown here is derived from an EMBL/GenBank/DDBJ whole genome shotgun (WGS) entry which is preliminary data.</text>
</comment>
<name>A0A7C0Y9E6_DESA2</name>
<gene>
    <name evidence="3" type="ORF">ENG63_02985</name>
</gene>
<dbReference type="InterPro" id="IPR011704">
    <property type="entry name" value="ATPase_dyneun-rel_AAA"/>
</dbReference>
<dbReference type="Pfam" id="PF07728">
    <property type="entry name" value="AAA_5"/>
    <property type="match status" value="1"/>
</dbReference>
<dbReference type="GO" id="GO:0005524">
    <property type="term" value="F:ATP binding"/>
    <property type="evidence" value="ECO:0007669"/>
    <property type="project" value="InterPro"/>
</dbReference>
<dbReference type="GO" id="GO:0016887">
    <property type="term" value="F:ATP hydrolysis activity"/>
    <property type="evidence" value="ECO:0007669"/>
    <property type="project" value="InterPro"/>
</dbReference>
<proteinExistence type="predicted"/>
<dbReference type="SUPFAM" id="SSF52540">
    <property type="entry name" value="P-loop containing nucleoside triphosphate hydrolases"/>
    <property type="match status" value="1"/>
</dbReference>
<feature type="domain" description="ChlI/MoxR AAA lid" evidence="2">
    <location>
        <begin position="325"/>
        <end position="371"/>
    </location>
</feature>
<protein>
    <recommendedName>
        <fullName evidence="4">ATPase dynein-related AAA domain-containing protein</fullName>
    </recommendedName>
</protein>
<dbReference type="Pfam" id="PF17863">
    <property type="entry name" value="AAA_lid_2"/>
    <property type="match status" value="1"/>
</dbReference>
<evidence type="ECO:0000259" key="1">
    <source>
        <dbReference type="Pfam" id="PF07728"/>
    </source>
</evidence>